<dbReference type="Proteomes" id="UP001057402">
    <property type="component" value="Chromosome 11"/>
</dbReference>
<organism evidence="1 2">
    <name type="scientific">Melastoma candidum</name>
    <dbReference type="NCBI Taxonomy" id="119954"/>
    <lineage>
        <taxon>Eukaryota</taxon>
        <taxon>Viridiplantae</taxon>
        <taxon>Streptophyta</taxon>
        <taxon>Embryophyta</taxon>
        <taxon>Tracheophyta</taxon>
        <taxon>Spermatophyta</taxon>
        <taxon>Magnoliopsida</taxon>
        <taxon>eudicotyledons</taxon>
        <taxon>Gunneridae</taxon>
        <taxon>Pentapetalae</taxon>
        <taxon>rosids</taxon>
        <taxon>malvids</taxon>
        <taxon>Myrtales</taxon>
        <taxon>Melastomataceae</taxon>
        <taxon>Melastomatoideae</taxon>
        <taxon>Melastomateae</taxon>
        <taxon>Melastoma</taxon>
    </lineage>
</organism>
<proteinExistence type="predicted"/>
<dbReference type="EMBL" id="CM042890">
    <property type="protein sequence ID" value="KAI4310361.1"/>
    <property type="molecule type" value="Genomic_DNA"/>
</dbReference>
<evidence type="ECO:0000313" key="1">
    <source>
        <dbReference type="EMBL" id="KAI4310361.1"/>
    </source>
</evidence>
<keyword evidence="2" id="KW-1185">Reference proteome</keyword>
<comment type="caution">
    <text evidence="1">The sequence shown here is derived from an EMBL/GenBank/DDBJ whole genome shotgun (WGS) entry which is preliminary data.</text>
</comment>
<reference evidence="2" key="1">
    <citation type="journal article" date="2023" name="Front. Plant Sci.">
        <title>Chromosomal-level genome assembly of Melastoma candidum provides insights into trichome evolution.</title>
        <authorList>
            <person name="Zhong Y."/>
            <person name="Wu W."/>
            <person name="Sun C."/>
            <person name="Zou P."/>
            <person name="Liu Y."/>
            <person name="Dai S."/>
            <person name="Zhou R."/>
        </authorList>
    </citation>
    <scope>NUCLEOTIDE SEQUENCE [LARGE SCALE GENOMIC DNA]</scope>
</reference>
<name>A0ACB9LGF0_9MYRT</name>
<protein>
    <submittedName>
        <fullName evidence="1">Uncharacterized protein</fullName>
    </submittedName>
</protein>
<evidence type="ECO:0000313" key="2">
    <source>
        <dbReference type="Proteomes" id="UP001057402"/>
    </source>
</evidence>
<accession>A0ACB9LGF0</accession>
<gene>
    <name evidence="1" type="ORF">MLD38_035344</name>
</gene>
<sequence>MSPWKDGLQKSFTVEGIIHESVVSSRGDLCRFDYDLSVSYSAVPAERVHTKWSIQSSSVDGRRGDPSSTNSATSSTRIISFIQGILANLSAKIRGLRRNLPVKVLFFLVGFYCTTAFATVIGQTGDWDILSAALTVLVVEGIEALTYKASLNLLERARSLITMLNYWKAGLSLGLFTR</sequence>